<name>A0AAE0NEZ0_9PEZI</name>
<organism evidence="1 2">
    <name type="scientific">Lasiosphaeria ovina</name>
    <dbReference type="NCBI Taxonomy" id="92902"/>
    <lineage>
        <taxon>Eukaryota</taxon>
        <taxon>Fungi</taxon>
        <taxon>Dikarya</taxon>
        <taxon>Ascomycota</taxon>
        <taxon>Pezizomycotina</taxon>
        <taxon>Sordariomycetes</taxon>
        <taxon>Sordariomycetidae</taxon>
        <taxon>Sordariales</taxon>
        <taxon>Lasiosphaeriaceae</taxon>
        <taxon>Lasiosphaeria</taxon>
    </lineage>
</organism>
<comment type="caution">
    <text evidence="1">The sequence shown here is derived from an EMBL/GenBank/DDBJ whole genome shotgun (WGS) entry which is preliminary data.</text>
</comment>
<accession>A0AAE0NEZ0</accession>
<dbReference type="EMBL" id="JAULSN010000002">
    <property type="protein sequence ID" value="KAK3380255.1"/>
    <property type="molecule type" value="Genomic_DNA"/>
</dbReference>
<proteinExistence type="predicted"/>
<dbReference type="AlphaFoldDB" id="A0AAE0NEZ0"/>
<gene>
    <name evidence="1" type="ORF">B0T24DRAFT_647547</name>
</gene>
<protein>
    <recommendedName>
        <fullName evidence="3">Aminoglycoside phosphotransferase domain-containing protein</fullName>
    </recommendedName>
</protein>
<evidence type="ECO:0000313" key="2">
    <source>
        <dbReference type="Proteomes" id="UP001287356"/>
    </source>
</evidence>
<reference evidence="1" key="2">
    <citation type="submission" date="2023-06" db="EMBL/GenBank/DDBJ databases">
        <authorList>
            <consortium name="Lawrence Berkeley National Laboratory"/>
            <person name="Haridas S."/>
            <person name="Hensen N."/>
            <person name="Bonometti L."/>
            <person name="Westerberg I."/>
            <person name="Brannstrom I.O."/>
            <person name="Guillou S."/>
            <person name="Cros-Aarteil S."/>
            <person name="Calhoun S."/>
            <person name="Kuo A."/>
            <person name="Mondo S."/>
            <person name="Pangilinan J."/>
            <person name="Riley R."/>
            <person name="Labutti K."/>
            <person name="Andreopoulos B."/>
            <person name="Lipzen A."/>
            <person name="Chen C."/>
            <person name="Yanf M."/>
            <person name="Daum C."/>
            <person name="Ng V."/>
            <person name="Clum A."/>
            <person name="Steindorff A."/>
            <person name="Ohm R."/>
            <person name="Martin F."/>
            <person name="Silar P."/>
            <person name="Natvig D."/>
            <person name="Lalanne C."/>
            <person name="Gautier V."/>
            <person name="Ament-Velasquez S.L."/>
            <person name="Kruys A."/>
            <person name="Hutchinson M.I."/>
            <person name="Powell A.J."/>
            <person name="Barry K."/>
            <person name="Miller A.N."/>
            <person name="Grigoriev I.V."/>
            <person name="Debuchy R."/>
            <person name="Gladieux P."/>
            <person name="Thoren M.H."/>
            <person name="Johannesson H."/>
        </authorList>
    </citation>
    <scope>NUCLEOTIDE SEQUENCE</scope>
    <source>
        <strain evidence="1">CBS 958.72</strain>
    </source>
</reference>
<keyword evidence="2" id="KW-1185">Reference proteome</keyword>
<dbReference type="Proteomes" id="UP001287356">
    <property type="component" value="Unassembled WGS sequence"/>
</dbReference>
<evidence type="ECO:0008006" key="3">
    <source>
        <dbReference type="Google" id="ProtNLM"/>
    </source>
</evidence>
<sequence length="227" mass="25201">MEVAAINLIRRDTTIPVPKIEAWGLSAQNPLGLGPFIIMKFMQDCVSLDDLLKNPTDGTRLLTEDISDAEIEIIYSIGNLDSPTPGTCFPTRPLTRKAHDILQTGGVDTFEQDWEQLVRQPNSAYGKYDAMARYRSFKALKPLAPRFIICDDLGLANLMVRSRQDLTVVGVAWDCDGDGDGDGDDTGEPAHITGHYFRYLDIFKRVLGEEEAKTPGPENRELSSLVQ</sequence>
<reference evidence="1" key="1">
    <citation type="journal article" date="2023" name="Mol. Phylogenet. Evol.">
        <title>Genome-scale phylogeny and comparative genomics of the fungal order Sordariales.</title>
        <authorList>
            <person name="Hensen N."/>
            <person name="Bonometti L."/>
            <person name="Westerberg I."/>
            <person name="Brannstrom I.O."/>
            <person name="Guillou S."/>
            <person name="Cros-Aarteil S."/>
            <person name="Calhoun S."/>
            <person name="Haridas S."/>
            <person name="Kuo A."/>
            <person name="Mondo S."/>
            <person name="Pangilinan J."/>
            <person name="Riley R."/>
            <person name="LaButti K."/>
            <person name="Andreopoulos B."/>
            <person name="Lipzen A."/>
            <person name="Chen C."/>
            <person name="Yan M."/>
            <person name="Daum C."/>
            <person name="Ng V."/>
            <person name="Clum A."/>
            <person name="Steindorff A."/>
            <person name="Ohm R.A."/>
            <person name="Martin F."/>
            <person name="Silar P."/>
            <person name="Natvig D.O."/>
            <person name="Lalanne C."/>
            <person name="Gautier V."/>
            <person name="Ament-Velasquez S.L."/>
            <person name="Kruys A."/>
            <person name="Hutchinson M.I."/>
            <person name="Powell A.J."/>
            <person name="Barry K."/>
            <person name="Miller A.N."/>
            <person name="Grigoriev I.V."/>
            <person name="Debuchy R."/>
            <person name="Gladieux P."/>
            <person name="Hiltunen Thoren M."/>
            <person name="Johannesson H."/>
        </authorList>
    </citation>
    <scope>NUCLEOTIDE SEQUENCE</scope>
    <source>
        <strain evidence="1">CBS 958.72</strain>
    </source>
</reference>
<evidence type="ECO:0000313" key="1">
    <source>
        <dbReference type="EMBL" id="KAK3380255.1"/>
    </source>
</evidence>